<dbReference type="AlphaFoldDB" id="E6XIA9"/>
<dbReference type="GO" id="GO:0010181">
    <property type="term" value="F:FMN binding"/>
    <property type="evidence" value="ECO:0007669"/>
    <property type="project" value="InterPro"/>
</dbReference>
<dbReference type="Gene3D" id="3.20.20.70">
    <property type="entry name" value="Aldolase class I"/>
    <property type="match status" value="1"/>
</dbReference>
<evidence type="ECO:0000256" key="1">
    <source>
        <dbReference type="ARBA" id="ARBA00001917"/>
    </source>
</evidence>
<dbReference type="EMBL" id="CP002457">
    <property type="protein sequence ID" value="ADV55260.1"/>
    <property type="molecule type" value="Genomic_DNA"/>
</dbReference>
<organism evidence="5 6">
    <name type="scientific">Shewanella putrefaciens (strain 200)</name>
    <dbReference type="NCBI Taxonomy" id="399804"/>
    <lineage>
        <taxon>Bacteria</taxon>
        <taxon>Pseudomonadati</taxon>
        <taxon>Pseudomonadota</taxon>
        <taxon>Gammaproteobacteria</taxon>
        <taxon>Alteromonadales</taxon>
        <taxon>Shewanellaceae</taxon>
        <taxon>Shewanella</taxon>
    </lineage>
</organism>
<dbReference type="SUPFAM" id="SSF51395">
    <property type="entry name" value="FMN-linked oxidoreductases"/>
    <property type="match status" value="1"/>
</dbReference>
<dbReference type="HOGENOM" id="CLU_012153_0_0_6"/>
<dbReference type="GO" id="GO:0005829">
    <property type="term" value="C:cytosol"/>
    <property type="evidence" value="ECO:0007669"/>
    <property type="project" value="TreeGrafter"/>
</dbReference>
<sequence length="355" mass="39102">MSIQSSPNRLENLFETYQLNETITLNNRILMAPLTRCMADAELVPTAEMVAYYARRADAGLIITEATIIRPDGQGYPNTPGIFTQSQIAGWRKVTDAVHAKGGKIFVQLWHTGRVAHPHFFGGGDVLAPSAQKIEGSVPRMRELTYVTPKPATLEDIQGLVRDYAKAAENAIEAGFDGVEIHGANGYLIDAFLHHDSNRRTDEYGGTPEKMSRFALEVVDAIIARIGKDRTGLRLSPGAYFNMATDSRDRAVFDYLLPELETRDIAFVHIGIFDDSMEFDYLGGRASSYVRAHYGKTLVGVGSYSAETASEAIAADKFDLIAIGRPFIANPDYIARVRDGLELVSYNDEMLATLV</sequence>
<protein>
    <submittedName>
        <fullName evidence="5">NADH:flavin oxidoreductase/NADH oxidase</fullName>
    </submittedName>
</protein>
<dbReference type="OrthoDB" id="8523426at2"/>
<evidence type="ECO:0000259" key="4">
    <source>
        <dbReference type="Pfam" id="PF00724"/>
    </source>
</evidence>
<dbReference type="PANTHER" id="PTHR22893:SF55">
    <property type="entry name" value="OXIDOREDUCTASE-RELATED"/>
    <property type="match status" value="1"/>
</dbReference>
<name>E6XIA9_SHEP2</name>
<dbReference type="Pfam" id="PF00724">
    <property type="entry name" value="Oxidored_FMN"/>
    <property type="match status" value="1"/>
</dbReference>
<evidence type="ECO:0000313" key="6">
    <source>
        <dbReference type="Proteomes" id="UP000008209"/>
    </source>
</evidence>
<gene>
    <name evidence="5" type="ordered locus">Sput200_2857</name>
</gene>
<dbReference type="CDD" id="cd02933">
    <property type="entry name" value="OYE_like_FMN"/>
    <property type="match status" value="1"/>
</dbReference>
<dbReference type="InterPro" id="IPR013785">
    <property type="entry name" value="Aldolase_TIM"/>
</dbReference>
<dbReference type="Proteomes" id="UP000008209">
    <property type="component" value="Chromosome"/>
</dbReference>
<accession>E6XIA9</accession>
<evidence type="ECO:0000256" key="3">
    <source>
        <dbReference type="ARBA" id="ARBA00023002"/>
    </source>
</evidence>
<comment type="similarity">
    <text evidence="2">Belongs to the NADH:flavin oxidoreductase/NADH oxidase family.</text>
</comment>
<dbReference type="InterPro" id="IPR001155">
    <property type="entry name" value="OxRdtase_FMN_N"/>
</dbReference>
<evidence type="ECO:0000256" key="2">
    <source>
        <dbReference type="ARBA" id="ARBA00005979"/>
    </source>
</evidence>
<feature type="domain" description="NADH:flavin oxidoreductase/NADH oxidase N-terminal" evidence="4">
    <location>
        <begin position="13"/>
        <end position="342"/>
    </location>
</feature>
<dbReference type="GO" id="GO:0016628">
    <property type="term" value="F:oxidoreductase activity, acting on the CH-CH group of donors, NAD or NADP as acceptor"/>
    <property type="evidence" value="ECO:0007669"/>
    <property type="project" value="UniProtKB-ARBA"/>
</dbReference>
<reference evidence="5 6" key="1">
    <citation type="submission" date="2011-01" db="EMBL/GenBank/DDBJ databases">
        <title>Complete sequence of Shewanella putrefaciens 200.</title>
        <authorList>
            <consortium name="US DOE Joint Genome Institute"/>
            <person name="Lucas S."/>
            <person name="Copeland A."/>
            <person name="Lapidus A."/>
            <person name="Cheng J.-F."/>
            <person name="Bruce D."/>
            <person name="Goodwin L."/>
            <person name="Pitluck S."/>
            <person name="Munk A.C."/>
            <person name="Detter J.C."/>
            <person name="Han C."/>
            <person name="Tapia R."/>
            <person name="Land M."/>
            <person name="Hauser L."/>
            <person name="Chang Y.-J."/>
            <person name="Jeffries C."/>
            <person name="Kyrpides N."/>
            <person name="Ivanova N."/>
            <person name="Mikhailova N."/>
            <person name="Kolker E."/>
            <person name="Lawrence C."/>
            <person name="McCue L.A."/>
            <person name="DiChristina T."/>
            <person name="Nealson K."/>
            <person name="Fredrickson J.K."/>
            <person name="Woyke T."/>
        </authorList>
    </citation>
    <scope>NUCLEOTIDE SEQUENCE [LARGE SCALE GENOMIC DNA]</scope>
    <source>
        <strain evidence="5 6">200</strain>
    </source>
</reference>
<comment type="cofactor">
    <cofactor evidence="1">
        <name>FMN</name>
        <dbReference type="ChEBI" id="CHEBI:58210"/>
    </cofactor>
</comment>
<dbReference type="KEGG" id="shp:Sput200_2857"/>
<evidence type="ECO:0000313" key="5">
    <source>
        <dbReference type="EMBL" id="ADV55260.1"/>
    </source>
</evidence>
<dbReference type="PATRIC" id="fig|399804.5.peg.2953"/>
<dbReference type="InterPro" id="IPR045247">
    <property type="entry name" value="Oye-like"/>
</dbReference>
<proteinExistence type="inferred from homology"/>
<dbReference type="PANTHER" id="PTHR22893">
    <property type="entry name" value="NADH OXIDOREDUCTASE-RELATED"/>
    <property type="match status" value="1"/>
</dbReference>
<keyword evidence="3" id="KW-0560">Oxidoreductase</keyword>
<dbReference type="FunFam" id="3.20.20.70:FF:000059">
    <property type="entry name" value="N-ethylmaleimide reductase, FMN-linked"/>
    <property type="match status" value="1"/>
</dbReference>